<evidence type="ECO:0000256" key="2">
    <source>
        <dbReference type="ARBA" id="ARBA00010260"/>
    </source>
</evidence>
<comment type="caution">
    <text evidence="13">The sequence shown here is derived from an EMBL/GenBank/DDBJ whole genome shotgun (WGS) entry which is preliminary data.</text>
</comment>
<evidence type="ECO:0000256" key="9">
    <source>
        <dbReference type="ARBA" id="ARBA00023207"/>
    </source>
</evidence>
<dbReference type="Pfam" id="PF01153">
    <property type="entry name" value="Glypican"/>
    <property type="match status" value="1"/>
</dbReference>
<evidence type="ECO:0008006" key="15">
    <source>
        <dbReference type="Google" id="ProtNLM"/>
    </source>
</evidence>
<organism evidence="13 14">
    <name type="scientific">Caenorhabditis angaria</name>
    <dbReference type="NCBI Taxonomy" id="860376"/>
    <lineage>
        <taxon>Eukaryota</taxon>
        <taxon>Metazoa</taxon>
        <taxon>Ecdysozoa</taxon>
        <taxon>Nematoda</taxon>
        <taxon>Chromadorea</taxon>
        <taxon>Rhabditida</taxon>
        <taxon>Rhabditina</taxon>
        <taxon>Rhabditomorpha</taxon>
        <taxon>Rhabditoidea</taxon>
        <taxon>Rhabditidae</taxon>
        <taxon>Peloderinae</taxon>
        <taxon>Caenorhabditis</taxon>
    </lineage>
</organism>
<dbReference type="PANTHER" id="PTHR10822">
    <property type="entry name" value="GLYPICAN"/>
    <property type="match status" value="1"/>
</dbReference>
<dbReference type="Proteomes" id="UP001152747">
    <property type="component" value="Unassembled WGS sequence"/>
</dbReference>
<sequence length="1165" mass="135340">MLKNFLIFFLFWLAKPIDFLTFDNDYCGYNVTNCKIEENMNITNEFFKQKLQDRIINVRRVLNDQVFSFKEFFGRTLRNTHLDLDSMFSSTYGSFYQENVQILNGLFERIRNFSMSYSEASMKHIIETFFDDLFLVVFRITNPFQSVTEKKLKCMQEYSRDIEAFGDYPQRIINQLSLPLTNWRHFISAIETLHTILEGYMNITLTEQCQRGLARLDGCAQCANVQVKPCQNYCINILSGCTYQMLESEEVWKESAGLLIQLAEQLNGQQNLVSSIDPVAILISEALMHFQEKSDYITNKMISRCLYKDSESFLYRRKRSIAKPYPPSRRTIDHRILNQMFAAFITKMERFDSLFGNVPRFVCQDEEWGTNDKSQCWNGTSVGNYRYPIANLSNPFGNPEYQNRNILTFRGNYMDERLRMKWLQSRLQNIVITKPIIHPLSVEHINSDDEDYNDYEVEGSADYHNAPLKSPVTRQIERNRIEIVIEPFPITRSSTKINQYIILSLFIHRYMEDENDDNLLFRTFSELEIEEEIKKEIENQNDIQNPVQQKSSIYREILGLISCTCCIMLVLYSLFSILGFYNGSRNLIQAKAAAKPFFADFHRGFIDDNFDGTLRTSSINSKHFRRKYFDVAKSMRINHPKTHPYFSAVNCFDSGGKCRQKYKIQKYPILMATSYLQQKSIYNGPSEDKYVIRWLNRLQNSVHRLSIAEDLVELAKQYDLMVILYVEMRNKVSPYFRNFTTAAYQFYDGNPNSESTIFCVVTDPYIAKSYQIHSENSIVFVNSELNVLLTHENKAWSVEELLDGVRRYSTEVRKKSIEVLNPGWQNLASSQLAEGINSSSVLLYLTKNPYYNSEIYNMFRETAKEYFHCKEKHLLSPSTSEENVTIPLVEDCTNGVKSYSCDRNSTLKFIIADSLTEPQLTTKFGGEHDMIVAINGDQEVTKFVRGNISRESINCLIRQHHEAADNQFVVESSSVVPITSEIEINEPINPIGEASGLKFIDDINKVIGPEKNTVALFTSGIWHSSSASTLAVFHQTAEYFSKASNLVEFVVVDVTRMHVPYNFNFDQLPRVIVCAAKKLGTSWSYPTELPISFPNLVKFITSRHSIELRTLPLLANCDSKCRKRTQWKLRLERTRLKRSMRRHVSINPRNRVELAYLNRVLKLLS</sequence>
<evidence type="ECO:0000256" key="8">
    <source>
        <dbReference type="ARBA" id="ARBA00023180"/>
    </source>
</evidence>
<evidence type="ECO:0000256" key="11">
    <source>
        <dbReference type="RuleBase" id="RU003518"/>
    </source>
</evidence>
<keyword evidence="6" id="KW-0654">Proteoglycan</keyword>
<keyword evidence="10" id="KW-0449">Lipoprotein</keyword>
<feature type="signal peptide" evidence="12">
    <location>
        <begin position="1"/>
        <end position="16"/>
    </location>
</feature>
<keyword evidence="8" id="KW-0325">Glycoprotein</keyword>
<dbReference type="InterPro" id="IPR001863">
    <property type="entry name" value="Glypican"/>
</dbReference>
<dbReference type="EMBL" id="CANHGI010000006">
    <property type="protein sequence ID" value="CAI5454370.1"/>
    <property type="molecule type" value="Genomic_DNA"/>
</dbReference>
<evidence type="ECO:0000313" key="13">
    <source>
        <dbReference type="EMBL" id="CAI5454370.1"/>
    </source>
</evidence>
<evidence type="ECO:0000313" key="14">
    <source>
        <dbReference type="Proteomes" id="UP001152747"/>
    </source>
</evidence>
<evidence type="ECO:0000256" key="10">
    <source>
        <dbReference type="ARBA" id="ARBA00023288"/>
    </source>
</evidence>
<dbReference type="GO" id="GO:0009986">
    <property type="term" value="C:cell surface"/>
    <property type="evidence" value="ECO:0007669"/>
    <property type="project" value="TreeGrafter"/>
</dbReference>
<dbReference type="OrthoDB" id="6380619at2759"/>
<evidence type="ECO:0000256" key="7">
    <source>
        <dbReference type="ARBA" id="ARBA00023136"/>
    </source>
</evidence>
<keyword evidence="5 12" id="KW-0732">Signal</keyword>
<reference evidence="13" key="1">
    <citation type="submission" date="2022-11" db="EMBL/GenBank/DDBJ databases">
        <authorList>
            <person name="Kikuchi T."/>
        </authorList>
    </citation>
    <scope>NUCLEOTIDE SEQUENCE</scope>
    <source>
        <strain evidence="13">PS1010</strain>
    </source>
</reference>
<accession>A0A9P1J0E5</accession>
<dbReference type="GO" id="GO:1905475">
    <property type="term" value="P:regulation of protein localization to membrane"/>
    <property type="evidence" value="ECO:0007669"/>
    <property type="project" value="TreeGrafter"/>
</dbReference>
<keyword evidence="4" id="KW-0336">GPI-anchor</keyword>
<evidence type="ECO:0000256" key="3">
    <source>
        <dbReference type="ARBA" id="ARBA00022475"/>
    </source>
</evidence>
<protein>
    <recommendedName>
        <fullName evidence="15">VWFA domain-containing protein</fullName>
    </recommendedName>
</protein>
<keyword evidence="9" id="KW-0357">Heparan sulfate</keyword>
<evidence type="ECO:0000256" key="1">
    <source>
        <dbReference type="ARBA" id="ARBA00004609"/>
    </source>
</evidence>
<keyword evidence="3" id="KW-1003">Cell membrane</keyword>
<dbReference type="GO" id="GO:0016477">
    <property type="term" value="P:cell migration"/>
    <property type="evidence" value="ECO:0007669"/>
    <property type="project" value="TreeGrafter"/>
</dbReference>
<evidence type="ECO:0000256" key="4">
    <source>
        <dbReference type="ARBA" id="ARBA00022622"/>
    </source>
</evidence>
<proteinExistence type="inferred from homology"/>
<dbReference type="GO" id="GO:0005576">
    <property type="term" value="C:extracellular region"/>
    <property type="evidence" value="ECO:0007669"/>
    <property type="project" value="TreeGrafter"/>
</dbReference>
<dbReference type="AlphaFoldDB" id="A0A9P1J0E5"/>
<evidence type="ECO:0000256" key="12">
    <source>
        <dbReference type="SAM" id="SignalP"/>
    </source>
</evidence>
<feature type="chain" id="PRO_5040329562" description="VWFA domain-containing protein" evidence="12">
    <location>
        <begin position="17"/>
        <end position="1165"/>
    </location>
</feature>
<keyword evidence="14" id="KW-1185">Reference proteome</keyword>
<name>A0A9P1J0E5_9PELO</name>
<dbReference type="GO" id="GO:0090263">
    <property type="term" value="P:positive regulation of canonical Wnt signaling pathway"/>
    <property type="evidence" value="ECO:0007669"/>
    <property type="project" value="TreeGrafter"/>
</dbReference>
<dbReference type="PANTHER" id="PTHR10822:SF29">
    <property type="entry name" value="DIVISION ABNORMALLY DELAYED PROTEIN"/>
    <property type="match status" value="1"/>
</dbReference>
<comment type="similarity">
    <text evidence="2 11">Belongs to the glypican family.</text>
</comment>
<gene>
    <name evidence="13" type="ORF">CAMP_LOCUS17007</name>
</gene>
<evidence type="ECO:0000256" key="5">
    <source>
        <dbReference type="ARBA" id="ARBA00022729"/>
    </source>
</evidence>
<comment type="subcellular location">
    <subcellularLocation>
        <location evidence="1">Cell membrane</location>
        <topology evidence="1">Lipid-anchor</topology>
        <topology evidence="1">GPI-anchor</topology>
    </subcellularLocation>
</comment>
<dbReference type="GO" id="GO:0098552">
    <property type="term" value="C:side of membrane"/>
    <property type="evidence" value="ECO:0007669"/>
    <property type="project" value="UniProtKB-KW"/>
</dbReference>
<evidence type="ECO:0000256" key="6">
    <source>
        <dbReference type="ARBA" id="ARBA00022974"/>
    </source>
</evidence>
<keyword evidence="7" id="KW-0472">Membrane</keyword>
<dbReference type="GO" id="GO:0005886">
    <property type="term" value="C:plasma membrane"/>
    <property type="evidence" value="ECO:0007669"/>
    <property type="project" value="UniProtKB-SubCell"/>
</dbReference>